<evidence type="ECO:0000313" key="4">
    <source>
        <dbReference type="Proteomes" id="UP000293360"/>
    </source>
</evidence>
<dbReference type="PANTHER" id="PTHR37471">
    <property type="entry name" value="UNNAMED PRODUCT"/>
    <property type="match status" value="1"/>
</dbReference>
<organism evidence="3 4">
    <name type="scientific">Monosporascus ibericus</name>
    <dbReference type="NCBI Taxonomy" id="155417"/>
    <lineage>
        <taxon>Eukaryota</taxon>
        <taxon>Fungi</taxon>
        <taxon>Dikarya</taxon>
        <taxon>Ascomycota</taxon>
        <taxon>Pezizomycotina</taxon>
        <taxon>Sordariomycetes</taxon>
        <taxon>Xylariomycetidae</taxon>
        <taxon>Xylariales</taxon>
        <taxon>Xylariales incertae sedis</taxon>
        <taxon>Monosporascus</taxon>
    </lineage>
</organism>
<proteinExistence type="predicted"/>
<dbReference type="InterPro" id="IPR029058">
    <property type="entry name" value="AB_hydrolase_fold"/>
</dbReference>
<dbReference type="Proteomes" id="UP000293360">
    <property type="component" value="Unassembled WGS sequence"/>
</dbReference>
<feature type="domain" description="AB hydrolase-1" evidence="2">
    <location>
        <begin position="254"/>
        <end position="461"/>
    </location>
</feature>
<name>A0A4Q4TF30_9PEZI</name>
<evidence type="ECO:0000313" key="3">
    <source>
        <dbReference type="EMBL" id="RYP05168.1"/>
    </source>
</evidence>
<reference evidence="3 4" key="1">
    <citation type="submission" date="2018-06" db="EMBL/GenBank/DDBJ databases">
        <title>Complete Genomes of Monosporascus.</title>
        <authorList>
            <person name="Robinson A.J."/>
            <person name="Natvig D.O."/>
        </authorList>
    </citation>
    <scope>NUCLEOTIDE SEQUENCE [LARGE SCALE GENOMIC DNA]</scope>
    <source>
        <strain evidence="3 4">CBS 110550</strain>
    </source>
</reference>
<keyword evidence="1" id="KW-0472">Membrane</keyword>
<dbReference type="STRING" id="155417.A0A4Q4TF30"/>
<keyword evidence="1" id="KW-1133">Transmembrane helix</keyword>
<accession>A0A4Q4TF30</accession>
<dbReference type="AlphaFoldDB" id="A0A4Q4TF30"/>
<dbReference type="Gene3D" id="3.40.50.1820">
    <property type="entry name" value="alpha/beta hydrolase"/>
    <property type="match status" value="1"/>
</dbReference>
<evidence type="ECO:0000256" key="1">
    <source>
        <dbReference type="SAM" id="Phobius"/>
    </source>
</evidence>
<evidence type="ECO:0000259" key="2">
    <source>
        <dbReference type="Pfam" id="PF12697"/>
    </source>
</evidence>
<keyword evidence="1" id="KW-0812">Transmembrane</keyword>
<dbReference type="PANTHER" id="PTHR37471:SF1">
    <property type="entry name" value="AB HYDROLASE-1 DOMAIN-CONTAINING PROTEIN"/>
    <property type="match status" value="1"/>
</dbReference>
<comment type="caution">
    <text evidence="3">The sequence shown here is derived from an EMBL/GenBank/DDBJ whole genome shotgun (WGS) entry which is preliminary data.</text>
</comment>
<dbReference type="OrthoDB" id="6431331at2759"/>
<feature type="transmembrane region" description="Helical" evidence="1">
    <location>
        <begin position="12"/>
        <end position="37"/>
    </location>
</feature>
<dbReference type="SUPFAM" id="SSF53474">
    <property type="entry name" value="alpha/beta-Hydrolases"/>
    <property type="match status" value="1"/>
</dbReference>
<protein>
    <recommendedName>
        <fullName evidence="2">AB hydrolase-1 domain-containing protein</fullName>
    </recommendedName>
</protein>
<keyword evidence="4" id="KW-1185">Reference proteome</keyword>
<sequence length="530" mass="60387">MIGNSFSEYIFIRVCIFLLQYTTPICLSCVAALVAIWGPPALFHPISKFLLGYSLADLLYAVSIYIPYNRRLKEETNHPPSLSRAERKAFIQRCLAHMPDTEQYLRMWFLGADTSEIRRENLRDFLLWAFFDRRPGFESEEDDAELDEYVAFVEHSLGRKIEPGRGRAEGLRLTLDEVETRYRSVIWYLIIGVVDALTHCQLALSGFEYHAQPRSRVLSVIPHRLQNLIASRRSASPDLSYWYRPHTAKDKLPVVFLHGIGVGLWAYVQFLSGLNKRARGDERIGIIAVEYLSVSSRLTGAPLPKADFLKQVTVILASHGWDNFVLVSHSYGSVLATHMFQSETLGPQIESAVLIDPVTILLHLPNVAYNFTRRKPRRANEWLLWYFASMDPGVAHCLARHFFWKENIVWKEDLVNAMREPARGNELVAGLSTAERKRRVAVALAEHDLIVDTLSVAQYLAGDGEWRLTSTMFERRSPGKTASHSSPGGGHLTEDGIELLWFPGLDHAQVFDVKESRQRLCSVLQRYCDK</sequence>
<dbReference type="EMBL" id="QJNU01000178">
    <property type="protein sequence ID" value="RYP05168.1"/>
    <property type="molecule type" value="Genomic_DNA"/>
</dbReference>
<gene>
    <name evidence="3" type="ORF">DL764_003989</name>
</gene>
<dbReference type="InterPro" id="IPR000073">
    <property type="entry name" value="AB_hydrolase_1"/>
</dbReference>
<dbReference type="Pfam" id="PF12697">
    <property type="entry name" value="Abhydrolase_6"/>
    <property type="match status" value="1"/>
</dbReference>
<feature type="transmembrane region" description="Helical" evidence="1">
    <location>
        <begin position="185"/>
        <end position="204"/>
    </location>
</feature>
<feature type="transmembrane region" description="Helical" evidence="1">
    <location>
        <begin position="252"/>
        <end position="274"/>
    </location>
</feature>
<feature type="transmembrane region" description="Helical" evidence="1">
    <location>
        <begin position="49"/>
        <end position="68"/>
    </location>
</feature>